<feature type="domain" description="Glycosyl transferase family 28 C-terminal" evidence="1">
    <location>
        <begin position="240"/>
        <end position="295"/>
    </location>
</feature>
<evidence type="ECO:0000313" key="3">
    <source>
        <dbReference type="Proteomes" id="UP000623461"/>
    </source>
</evidence>
<dbReference type="InterPro" id="IPR007235">
    <property type="entry name" value="Glyco_trans_28_C"/>
</dbReference>
<comment type="caution">
    <text evidence="2">The sequence shown here is derived from an EMBL/GenBank/DDBJ whole genome shotgun (WGS) entry which is preliminary data.</text>
</comment>
<protein>
    <recommendedName>
        <fullName evidence="1">Glycosyl transferase family 28 C-terminal domain-containing protein</fullName>
    </recommendedName>
</protein>
<accession>A0ABQ2HYR3</accession>
<dbReference type="PANTHER" id="PTHR21015:SF22">
    <property type="entry name" value="GLYCOSYLTRANSFERASE"/>
    <property type="match status" value="1"/>
</dbReference>
<dbReference type="Pfam" id="PF04101">
    <property type="entry name" value="Glyco_tran_28_C"/>
    <property type="match status" value="1"/>
</dbReference>
<dbReference type="RefSeq" id="WP_188960122.1">
    <property type="nucleotide sequence ID" value="NZ_BMNZ01000003.1"/>
</dbReference>
<keyword evidence="3" id="KW-1185">Reference proteome</keyword>
<gene>
    <name evidence="2" type="ORF">GCM10009721_19680</name>
</gene>
<dbReference type="Proteomes" id="UP000623461">
    <property type="component" value="Unassembled WGS sequence"/>
</dbReference>
<dbReference type="Gene3D" id="3.40.50.2000">
    <property type="entry name" value="Glycogen Phosphorylase B"/>
    <property type="match status" value="1"/>
</dbReference>
<evidence type="ECO:0000259" key="1">
    <source>
        <dbReference type="Pfam" id="PF04101"/>
    </source>
</evidence>
<sequence>MIGYYVHHQGLGHLTRLQAVAEHLRSPVTGLSSLPAPASWDGPWMQLERDDALAPEQAASADATAHSVLHWVPRHDEGLAGRAAAVSAWIRRARPSLVVVDVSVEVALLSRLCGVPVVVLAMPGVRTDRTHSLAYDVADALLAPWPDGAHTDGWPEAWRAKLWTVGGLSRFDGRRPAGAAERLAPAGRTDVDAPRRVLLLWGGGGHGTSAVQVAAARAATPGWEWVERGPGSPSPDLWSELATADVVVTHGGQNAVAEVAAARRPAVVVAQPRPFDEQVATARAVDRLGAAVGVDTWPAAADQWPGLLDRALHRGGDGWRRWSTGHGAATAAAHLDALADRDVRARPATRTAS</sequence>
<reference evidence="3" key="1">
    <citation type="journal article" date="2019" name="Int. J. Syst. Evol. Microbiol.">
        <title>The Global Catalogue of Microorganisms (GCM) 10K type strain sequencing project: providing services to taxonomists for standard genome sequencing and annotation.</title>
        <authorList>
            <consortium name="The Broad Institute Genomics Platform"/>
            <consortium name="The Broad Institute Genome Sequencing Center for Infectious Disease"/>
            <person name="Wu L."/>
            <person name="Ma J."/>
        </authorList>
    </citation>
    <scope>NUCLEOTIDE SEQUENCE [LARGE SCALE GENOMIC DNA]</scope>
    <source>
        <strain evidence="3">JCM 1365</strain>
    </source>
</reference>
<dbReference type="PANTHER" id="PTHR21015">
    <property type="entry name" value="UDP-N-ACETYLGLUCOSAMINE--N-ACETYLMURAMYL-(PENTAPEPTIDE) PYROPHOSPHORYL-UNDECAPRENOL N-ACETYLGLUCOSAMINE TRANSFERASE 1"/>
    <property type="match status" value="1"/>
</dbReference>
<dbReference type="EMBL" id="BMNZ01000003">
    <property type="protein sequence ID" value="GGM93707.1"/>
    <property type="molecule type" value="Genomic_DNA"/>
</dbReference>
<name>A0ABQ2HYR3_9MICO</name>
<organism evidence="2 3">
    <name type="scientific">Terrabacter tumescens</name>
    <dbReference type="NCBI Taxonomy" id="60443"/>
    <lineage>
        <taxon>Bacteria</taxon>
        <taxon>Bacillati</taxon>
        <taxon>Actinomycetota</taxon>
        <taxon>Actinomycetes</taxon>
        <taxon>Micrococcales</taxon>
        <taxon>Intrasporangiaceae</taxon>
        <taxon>Terrabacter</taxon>
    </lineage>
</organism>
<proteinExistence type="predicted"/>
<evidence type="ECO:0000313" key="2">
    <source>
        <dbReference type="EMBL" id="GGM93707.1"/>
    </source>
</evidence>
<dbReference type="SUPFAM" id="SSF53756">
    <property type="entry name" value="UDP-Glycosyltransferase/glycogen phosphorylase"/>
    <property type="match status" value="1"/>
</dbReference>